<feature type="compositionally biased region" description="Low complexity" evidence="1">
    <location>
        <begin position="80"/>
        <end position="89"/>
    </location>
</feature>
<feature type="non-terminal residue" evidence="2">
    <location>
        <position position="143"/>
    </location>
</feature>
<feature type="region of interest" description="Disordered" evidence="1">
    <location>
        <begin position="55"/>
        <end position="89"/>
    </location>
</feature>
<protein>
    <submittedName>
        <fullName evidence="2">Uncharacterized protein</fullName>
    </submittedName>
</protein>
<organism evidence="2">
    <name type="scientific">Cuerna arida</name>
    <dbReference type="NCBI Taxonomy" id="1464854"/>
    <lineage>
        <taxon>Eukaryota</taxon>
        <taxon>Metazoa</taxon>
        <taxon>Ecdysozoa</taxon>
        <taxon>Arthropoda</taxon>
        <taxon>Hexapoda</taxon>
        <taxon>Insecta</taxon>
        <taxon>Pterygota</taxon>
        <taxon>Neoptera</taxon>
        <taxon>Paraneoptera</taxon>
        <taxon>Hemiptera</taxon>
        <taxon>Auchenorrhyncha</taxon>
        <taxon>Membracoidea</taxon>
        <taxon>Cicadellidae</taxon>
        <taxon>Cicadellinae</taxon>
        <taxon>Proconiini</taxon>
        <taxon>Cuerna</taxon>
    </lineage>
</organism>
<sequence>AEKKKLNWNAIPTIFDFSSRLGPRELKKLPKSQITCSPQKPNAIFEPVNSTPLVKEKPFNTNSETMVNKTPSTRDGIKTNANNENAMNCPNTLISSGNVASSASEETASNSNLKVVNMSNSCLSNKHLNFSITFLSLPASIPC</sequence>
<reference evidence="2" key="1">
    <citation type="submission" date="2015-11" db="EMBL/GenBank/DDBJ databases">
        <title>De novo transcriptome assembly of four potential Pierce s Disease insect vectors from Arizona vineyards.</title>
        <authorList>
            <person name="Tassone E.E."/>
        </authorList>
    </citation>
    <scope>NUCLEOTIDE SEQUENCE</scope>
</reference>
<dbReference type="AlphaFoldDB" id="A0A1B6GJK0"/>
<name>A0A1B6GJK0_9HEMI</name>
<feature type="compositionally biased region" description="Polar residues" evidence="1">
    <location>
        <begin position="59"/>
        <end position="73"/>
    </location>
</feature>
<proteinExistence type="predicted"/>
<gene>
    <name evidence="2" type="ORF">g.50075</name>
</gene>
<feature type="non-terminal residue" evidence="2">
    <location>
        <position position="1"/>
    </location>
</feature>
<dbReference type="EMBL" id="GECZ01007155">
    <property type="protein sequence ID" value="JAS62614.1"/>
    <property type="molecule type" value="Transcribed_RNA"/>
</dbReference>
<evidence type="ECO:0000313" key="2">
    <source>
        <dbReference type="EMBL" id="JAS62614.1"/>
    </source>
</evidence>
<evidence type="ECO:0000256" key="1">
    <source>
        <dbReference type="SAM" id="MobiDB-lite"/>
    </source>
</evidence>
<accession>A0A1B6GJK0</accession>